<reference evidence="1" key="2">
    <citation type="submission" date="2021-08" db="EMBL/GenBank/DDBJ databases">
        <authorList>
            <person name="Gostincar C."/>
            <person name="Sun X."/>
            <person name="Song Z."/>
            <person name="Gunde-Cimerman N."/>
        </authorList>
    </citation>
    <scope>NUCLEOTIDE SEQUENCE</scope>
    <source>
        <strain evidence="1">EXF-8016</strain>
    </source>
</reference>
<dbReference type="OrthoDB" id="3875855at2759"/>
<name>A0A9P8K1C7_AURME</name>
<evidence type="ECO:0000313" key="1">
    <source>
        <dbReference type="EMBL" id="KAH0211438.1"/>
    </source>
</evidence>
<comment type="caution">
    <text evidence="1">The sequence shown here is derived from an EMBL/GenBank/DDBJ whole genome shotgun (WGS) entry which is preliminary data.</text>
</comment>
<gene>
    <name evidence="1" type="ORF">KCV03_g9722</name>
</gene>
<protein>
    <submittedName>
        <fullName evidence="1">Uncharacterized protein</fullName>
    </submittedName>
</protein>
<accession>A0A9P8K1C7</accession>
<sequence length="137" mass="15808">MEKAFGEFIENAVTAAVNNAIPTSVNHAFVTAVDQAVKEKMKELEPAIEKRVAKEIESAMEKKTKRAIRKAELEERLEQLYRMRCERGCLINSGPQTWNSWLENKNEEDEINQVRWRSELDELTKEEEKIKGTAQQG</sequence>
<reference evidence="1" key="1">
    <citation type="journal article" date="2021" name="J Fungi (Basel)">
        <title>Virulence traits and population genomics of the black yeast Aureobasidium melanogenum.</title>
        <authorList>
            <person name="Cernosa A."/>
            <person name="Sun X."/>
            <person name="Gostincar C."/>
            <person name="Fang C."/>
            <person name="Gunde-Cimerman N."/>
            <person name="Song Z."/>
        </authorList>
    </citation>
    <scope>NUCLEOTIDE SEQUENCE</scope>
    <source>
        <strain evidence="1">EXF-8016</strain>
    </source>
</reference>
<dbReference type="Proteomes" id="UP000767238">
    <property type="component" value="Unassembled WGS sequence"/>
</dbReference>
<feature type="non-terminal residue" evidence="1">
    <location>
        <position position="1"/>
    </location>
</feature>
<evidence type="ECO:0000313" key="2">
    <source>
        <dbReference type="Proteomes" id="UP000767238"/>
    </source>
</evidence>
<proteinExistence type="predicted"/>
<organism evidence="1 2">
    <name type="scientific">Aureobasidium melanogenum</name>
    <name type="common">Aureobasidium pullulans var. melanogenum</name>
    <dbReference type="NCBI Taxonomy" id="46634"/>
    <lineage>
        <taxon>Eukaryota</taxon>
        <taxon>Fungi</taxon>
        <taxon>Dikarya</taxon>
        <taxon>Ascomycota</taxon>
        <taxon>Pezizomycotina</taxon>
        <taxon>Dothideomycetes</taxon>
        <taxon>Dothideomycetidae</taxon>
        <taxon>Dothideales</taxon>
        <taxon>Saccotheciaceae</taxon>
        <taxon>Aureobasidium</taxon>
    </lineage>
</organism>
<dbReference type="EMBL" id="JAHFYH010000138">
    <property type="protein sequence ID" value="KAH0211438.1"/>
    <property type="molecule type" value="Genomic_DNA"/>
</dbReference>
<dbReference type="AlphaFoldDB" id="A0A9P8K1C7"/>